<proteinExistence type="predicted"/>
<feature type="compositionally biased region" description="Low complexity" evidence="1">
    <location>
        <begin position="244"/>
        <end position="256"/>
    </location>
</feature>
<evidence type="ECO:0000313" key="2">
    <source>
        <dbReference type="Proteomes" id="UP000515140"/>
    </source>
</evidence>
<organism evidence="2 3">
    <name type="scientific">Phascolarctos cinereus</name>
    <name type="common">Koala</name>
    <dbReference type="NCBI Taxonomy" id="38626"/>
    <lineage>
        <taxon>Eukaryota</taxon>
        <taxon>Metazoa</taxon>
        <taxon>Chordata</taxon>
        <taxon>Craniata</taxon>
        <taxon>Vertebrata</taxon>
        <taxon>Euteleostomi</taxon>
        <taxon>Mammalia</taxon>
        <taxon>Metatheria</taxon>
        <taxon>Diprotodontia</taxon>
        <taxon>Phascolarctidae</taxon>
        <taxon>Phascolarctos</taxon>
    </lineage>
</organism>
<gene>
    <name evidence="3" type="primary">LOC110216563</name>
</gene>
<dbReference type="RefSeq" id="XP_020854073.1">
    <property type="nucleotide sequence ID" value="XM_020998414.1"/>
</dbReference>
<name>A0A6P5L7R1_PHACI</name>
<reference evidence="3" key="1">
    <citation type="submission" date="2025-08" db="UniProtKB">
        <authorList>
            <consortium name="RefSeq"/>
        </authorList>
    </citation>
    <scope>IDENTIFICATION</scope>
    <source>
        <tissue evidence="3">Spleen</tissue>
    </source>
</reference>
<accession>A0A6P5L7R1</accession>
<dbReference type="Proteomes" id="UP000515140">
    <property type="component" value="Unplaced"/>
</dbReference>
<protein>
    <submittedName>
        <fullName evidence="3">Uncharacterized protein LOC110216563</fullName>
    </submittedName>
</protein>
<sequence>MNKTISQIRAFFLSAPSTFNGTHSFLIPLLIEGDLTLGNAHSSLPPSPVLWTRQPLKHSKAAVYQAAFHSPPRIPCVSEELSAGRHHRSLPGRGLARRRPTILRRAPLPRRRFRISKESLVSTRVLLENVLSNPKSSHVLLPLSNPRRAPSSRAAEEREQYALFCRPKPPFLREPGRARAPSLWSLLPPLLATPLLARSRRASTRLLPPRLFGGGRGGARSSGLGSIAPPPRVLRGAGRTRLVTPSSLRPRPSSTPNSVSEGLVGVLGAFQR</sequence>
<evidence type="ECO:0000256" key="1">
    <source>
        <dbReference type="SAM" id="MobiDB-lite"/>
    </source>
</evidence>
<feature type="region of interest" description="Disordered" evidence="1">
    <location>
        <begin position="208"/>
        <end position="261"/>
    </location>
</feature>
<dbReference type="GeneID" id="110216563"/>
<dbReference type="AlphaFoldDB" id="A0A6P5L7R1"/>
<dbReference type="KEGG" id="pcw:110216563"/>
<evidence type="ECO:0000313" key="3">
    <source>
        <dbReference type="RefSeq" id="XP_020854073.1"/>
    </source>
</evidence>
<dbReference type="InParanoid" id="A0A6P5L7R1"/>
<keyword evidence="2" id="KW-1185">Reference proteome</keyword>